<dbReference type="RefSeq" id="WP_338005984.1">
    <property type="nucleotide sequence ID" value="NZ_JAOPKA010000023.1"/>
</dbReference>
<evidence type="ECO:0000313" key="3">
    <source>
        <dbReference type="Proteomes" id="UP001321018"/>
    </source>
</evidence>
<proteinExistence type="predicted"/>
<feature type="region of interest" description="Disordered" evidence="1">
    <location>
        <begin position="162"/>
        <end position="194"/>
    </location>
</feature>
<name>A0AAP2Z420_9EURY</name>
<dbReference type="EMBL" id="JAOPKA010000023">
    <property type="protein sequence ID" value="MCU4744178.1"/>
    <property type="molecule type" value="Genomic_DNA"/>
</dbReference>
<protein>
    <submittedName>
        <fullName evidence="2">Uncharacterized protein</fullName>
    </submittedName>
</protein>
<organism evidence="2 3">
    <name type="scientific">Natronoglomus mannanivorans</name>
    <dbReference type="NCBI Taxonomy" id="2979990"/>
    <lineage>
        <taxon>Archaea</taxon>
        <taxon>Methanobacteriati</taxon>
        <taxon>Methanobacteriota</taxon>
        <taxon>Stenosarchaea group</taxon>
        <taxon>Halobacteria</taxon>
        <taxon>Halobacteriales</taxon>
        <taxon>Natrialbaceae</taxon>
        <taxon>Natronoglomus</taxon>
    </lineage>
</organism>
<dbReference type="Proteomes" id="UP001321018">
    <property type="component" value="Unassembled WGS sequence"/>
</dbReference>
<reference evidence="2" key="1">
    <citation type="submission" date="2022-09" db="EMBL/GenBank/DDBJ databases">
        <title>Enrichment on poylsaccharides allowed isolation of novel metabolic and taxonomic groups of Haloarchaea.</title>
        <authorList>
            <person name="Sorokin D.Y."/>
            <person name="Elcheninov A.G."/>
            <person name="Khizhniak T.V."/>
            <person name="Kolganova T.V."/>
            <person name="Kublanov I.V."/>
        </authorList>
    </citation>
    <scope>NUCLEOTIDE SEQUENCE</scope>
    <source>
        <strain evidence="2">AArc-xg1-1</strain>
    </source>
</reference>
<evidence type="ECO:0000313" key="2">
    <source>
        <dbReference type="EMBL" id="MCU4744178.1"/>
    </source>
</evidence>
<sequence length="262" mass="28569">MNSHDWTRRTVIGGIATGIITALSGCTGSSNHVFEDVFVEETALVLEFASESPVEQVNVIRPDGELFAERVISAGSSRETIEIGTDYQPGEYEILGLEDGDEHARESIVIEPDVQITDLRLGRNHPEAMYEGASDRVAESEVIVTLENNGTGHEQVTKLSFTGDVPRPTSDDHEGSGIYNTDSDVRSDADSIPISPDEEVTIYSSSRPFLLIDEQVSCSPDTISGEFVTTIETAVRGDNLTETYEIEYTGEDLDNCQIDISS</sequence>
<evidence type="ECO:0000256" key="1">
    <source>
        <dbReference type="SAM" id="MobiDB-lite"/>
    </source>
</evidence>
<gene>
    <name evidence="2" type="ORF">OB960_22630</name>
</gene>
<comment type="caution">
    <text evidence="2">The sequence shown here is derived from an EMBL/GenBank/DDBJ whole genome shotgun (WGS) entry which is preliminary data.</text>
</comment>
<accession>A0AAP2Z420</accession>
<dbReference type="AlphaFoldDB" id="A0AAP2Z420"/>